<keyword evidence="2" id="KW-0812">Transmembrane</keyword>
<organism evidence="3 4">
    <name type="scientific">Metarhizium album (strain ARSEF 1941)</name>
    <dbReference type="NCBI Taxonomy" id="1081103"/>
    <lineage>
        <taxon>Eukaryota</taxon>
        <taxon>Fungi</taxon>
        <taxon>Dikarya</taxon>
        <taxon>Ascomycota</taxon>
        <taxon>Pezizomycotina</taxon>
        <taxon>Sordariomycetes</taxon>
        <taxon>Hypocreomycetidae</taxon>
        <taxon>Hypocreales</taxon>
        <taxon>Clavicipitaceae</taxon>
        <taxon>Metarhizium</taxon>
    </lineage>
</organism>
<evidence type="ECO:0000313" key="4">
    <source>
        <dbReference type="Proteomes" id="UP000030816"/>
    </source>
</evidence>
<reference evidence="3 4" key="1">
    <citation type="journal article" date="2014" name="Proc. Natl. Acad. Sci. U.S.A.">
        <title>Trajectory and genomic determinants of fungal-pathogen speciation and host adaptation.</title>
        <authorList>
            <person name="Hu X."/>
            <person name="Xiao G."/>
            <person name="Zheng P."/>
            <person name="Shang Y."/>
            <person name="Su Y."/>
            <person name="Zhang X."/>
            <person name="Liu X."/>
            <person name="Zhan S."/>
            <person name="St Leger R.J."/>
            <person name="Wang C."/>
        </authorList>
    </citation>
    <scope>NUCLEOTIDE SEQUENCE [LARGE SCALE GENOMIC DNA]</scope>
    <source>
        <strain evidence="3 4">ARSEF 1941</strain>
    </source>
</reference>
<evidence type="ECO:0000256" key="1">
    <source>
        <dbReference type="SAM" id="MobiDB-lite"/>
    </source>
</evidence>
<keyword evidence="2" id="KW-1133">Transmembrane helix</keyword>
<gene>
    <name evidence="3" type="ORF">MAM_04867</name>
</gene>
<dbReference type="RefSeq" id="XP_040678336.1">
    <property type="nucleotide sequence ID" value="XM_040823665.1"/>
</dbReference>
<evidence type="ECO:0000313" key="3">
    <source>
        <dbReference type="EMBL" id="KHN97270.1"/>
    </source>
</evidence>
<dbReference type="GO" id="GO:0016740">
    <property type="term" value="F:transferase activity"/>
    <property type="evidence" value="ECO:0007669"/>
    <property type="project" value="UniProtKB-KW"/>
</dbReference>
<proteinExistence type="predicted"/>
<keyword evidence="3" id="KW-0808">Transferase</keyword>
<dbReference type="STRING" id="1081103.A0A0B2WWP7"/>
<dbReference type="GeneID" id="63739322"/>
<sequence>MAEDTTADGDNHPEMRAGAGAVAAADAPRLAGVPLRPPRPALPGRRAPAPESCRRGCETDDDDAPFWVLGGSRPTEADATVYGFVVGALVCTALVAPLLLRLLPLLPCCVSV</sequence>
<dbReference type="AlphaFoldDB" id="A0A0B2WWP7"/>
<accession>A0A0B2WWP7</accession>
<protein>
    <submittedName>
        <fullName evidence="3">Glutathione S-transferase</fullName>
    </submittedName>
</protein>
<comment type="caution">
    <text evidence="3">The sequence shown here is derived from an EMBL/GenBank/DDBJ whole genome shotgun (WGS) entry which is preliminary data.</text>
</comment>
<dbReference type="OrthoDB" id="5809458at2759"/>
<dbReference type="EMBL" id="AZHE01000011">
    <property type="protein sequence ID" value="KHN97270.1"/>
    <property type="molecule type" value="Genomic_DNA"/>
</dbReference>
<dbReference type="Proteomes" id="UP000030816">
    <property type="component" value="Unassembled WGS sequence"/>
</dbReference>
<name>A0A0B2WWP7_METAS</name>
<feature type="transmembrane region" description="Helical" evidence="2">
    <location>
        <begin position="79"/>
        <end position="100"/>
    </location>
</feature>
<feature type="region of interest" description="Disordered" evidence="1">
    <location>
        <begin position="1"/>
        <end position="58"/>
    </location>
</feature>
<dbReference type="HOGENOM" id="CLU_2146434_0_0_1"/>
<keyword evidence="2" id="KW-0472">Membrane</keyword>
<feature type="compositionally biased region" description="Low complexity" evidence="1">
    <location>
        <begin position="16"/>
        <end position="34"/>
    </location>
</feature>
<evidence type="ECO:0000256" key="2">
    <source>
        <dbReference type="SAM" id="Phobius"/>
    </source>
</evidence>
<keyword evidence="4" id="KW-1185">Reference proteome</keyword>